<dbReference type="Proteomes" id="UP000663877">
    <property type="component" value="Unassembled WGS sequence"/>
</dbReference>
<accession>A0A813QD79</accession>
<dbReference type="InterPro" id="IPR001767">
    <property type="entry name" value="Hedgehog_Hint"/>
</dbReference>
<dbReference type="OrthoDB" id="5212at2759"/>
<name>A0A813QD79_9BILA</name>
<feature type="domain" description="Hint" evidence="2">
    <location>
        <begin position="75"/>
        <end position="180"/>
    </location>
</feature>
<dbReference type="GO" id="GO:0016540">
    <property type="term" value="P:protein autoprocessing"/>
    <property type="evidence" value="ECO:0007669"/>
    <property type="project" value="InterPro"/>
</dbReference>
<keyword evidence="1" id="KW-0472">Membrane</keyword>
<reference evidence="3" key="1">
    <citation type="submission" date="2021-02" db="EMBL/GenBank/DDBJ databases">
        <authorList>
            <person name="Nowell W R."/>
        </authorList>
    </citation>
    <scope>NUCLEOTIDE SEQUENCE</scope>
</reference>
<dbReference type="InterPro" id="IPR003587">
    <property type="entry name" value="Hint_dom_N"/>
</dbReference>
<evidence type="ECO:0000313" key="3">
    <source>
        <dbReference type="EMBL" id="CAF0765133.1"/>
    </source>
</evidence>
<dbReference type="PROSITE" id="PS50817">
    <property type="entry name" value="INTEIN_N_TER"/>
    <property type="match status" value="1"/>
</dbReference>
<keyword evidence="1" id="KW-0812">Transmembrane</keyword>
<dbReference type="AlphaFoldDB" id="A0A813QD79"/>
<evidence type="ECO:0000313" key="4">
    <source>
        <dbReference type="EMBL" id="CAF0922376.1"/>
    </source>
</evidence>
<feature type="transmembrane region" description="Helical" evidence="1">
    <location>
        <begin position="20"/>
        <end position="42"/>
    </location>
</feature>
<protein>
    <recommendedName>
        <fullName evidence="2">Hint domain-containing protein</fullName>
    </recommendedName>
</protein>
<dbReference type="Gene3D" id="2.170.16.10">
    <property type="entry name" value="Hedgehog/Intein (Hint) domain"/>
    <property type="match status" value="1"/>
</dbReference>
<gene>
    <name evidence="4" type="ORF">BJG266_LOCUS11602</name>
    <name evidence="3" type="ORF">QVE165_LOCUS2283</name>
</gene>
<dbReference type="Proteomes" id="UP000663832">
    <property type="component" value="Unassembled WGS sequence"/>
</dbReference>
<dbReference type="SMART" id="SM00306">
    <property type="entry name" value="HintN"/>
    <property type="match status" value="1"/>
</dbReference>
<keyword evidence="1" id="KW-1133">Transmembrane helix</keyword>
<dbReference type="EMBL" id="CAJNOI010000043">
    <property type="protein sequence ID" value="CAF0922376.1"/>
    <property type="molecule type" value="Genomic_DNA"/>
</dbReference>
<proteinExistence type="predicted"/>
<evidence type="ECO:0000256" key="1">
    <source>
        <dbReference type="SAM" id="Phobius"/>
    </source>
</evidence>
<dbReference type="PANTHER" id="PTHR11889">
    <property type="entry name" value="HEDGEHOG"/>
    <property type="match status" value="1"/>
</dbReference>
<dbReference type="PANTHER" id="PTHR11889:SF31">
    <property type="entry name" value="PROTEIN HEDGEHOG"/>
    <property type="match status" value="1"/>
</dbReference>
<dbReference type="InterPro" id="IPR006141">
    <property type="entry name" value="Intein_N"/>
</dbReference>
<dbReference type="InterPro" id="IPR050387">
    <property type="entry name" value="Hedgehog_Signaling"/>
</dbReference>
<comment type="caution">
    <text evidence="3">The sequence shown here is derived from an EMBL/GenBank/DDBJ whole genome shotgun (WGS) entry which is preliminary data.</text>
</comment>
<evidence type="ECO:0000259" key="2">
    <source>
        <dbReference type="SMART" id="SM00306"/>
    </source>
</evidence>
<dbReference type="InterPro" id="IPR036844">
    <property type="entry name" value="Hint_dom_sf"/>
</dbReference>
<dbReference type="EMBL" id="CAJNOM010000007">
    <property type="protein sequence ID" value="CAF0765133.1"/>
    <property type="molecule type" value="Genomic_DNA"/>
</dbReference>
<dbReference type="CDD" id="cd00081">
    <property type="entry name" value="Hint"/>
    <property type="match status" value="1"/>
</dbReference>
<organism evidence="3 5">
    <name type="scientific">Adineta steineri</name>
    <dbReference type="NCBI Taxonomy" id="433720"/>
    <lineage>
        <taxon>Eukaryota</taxon>
        <taxon>Metazoa</taxon>
        <taxon>Spiralia</taxon>
        <taxon>Gnathifera</taxon>
        <taxon>Rotifera</taxon>
        <taxon>Eurotatoria</taxon>
        <taxon>Bdelloidea</taxon>
        <taxon>Adinetida</taxon>
        <taxon>Adinetidae</taxon>
        <taxon>Adineta</taxon>
    </lineage>
</organism>
<keyword evidence="5" id="KW-1185">Reference proteome</keyword>
<dbReference type="Pfam" id="PF01079">
    <property type="entry name" value="Hint"/>
    <property type="match status" value="1"/>
</dbReference>
<sequence>MDRRFLQFKRRLATRHLPTIIQLVVISFVFATIIYMSAKFFYPSISNFMAPTTLPTTPRSTTTTIRTTTQQPFEIGCFFDKTNVTLADGSTRSLDALNIGDEVLVYLSSGQFEKSRVLTVFNHQRSSVRFLDIYTTDDQDPLRLTPSHSILIKKNNIQQSSFCYDYASNIVIGDFVLSAQSKPKQVINIKETILYNQTISTPLTFEGNIIVNNLIASCYATYHHKFMHILSIPIRYWYQIETFPQFNHFIIHLIEFYSKLSF</sequence>
<evidence type="ECO:0000313" key="5">
    <source>
        <dbReference type="Proteomes" id="UP000663832"/>
    </source>
</evidence>
<dbReference type="SUPFAM" id="SSF51294">
    <property type="entry name" value="Hedgehog/intein (Hint) domain"/>
    <property type="match status" value="1"/>
</dbReference>
<dbReference type="GO" id="GO:0016539">
    <property type="term" value="P:intein-mediated protein splicing"/>
    <property type="evidence" value="ECO:0007669"/>
    <property type="project" value="InterPro"/>
</dbReference>